<feature type="transmembrane region" description="Helical" evidence="9">
    <location>
        <begin position="52"/>
        <end position="73"/>
    </location>
</feature>
<dbReference type="PROSITE" id="PS51106">
    <property type="entry name" value="PTS_EIIC_TYPE_4"/>
    <property type="match status" value="1"/>
</dbReference>
<evidence type="ECO:0000256" key="9">
    <source>
        <dbReference type="SAM" id="Phobius"/>
    </source>
</evidence>
<feature type="transmembrane region" description="Helical" evidence="9">
    <location>
        <begin position="407"/>
        <end position="429"/>
    </location>
</feature>
<dbReference type="InterPro" id="IPR050303">
    <property type="entry name" value="GatZ_KbaZ_carbometab"/>
</dbReference>
<evidence type="ECO:0000256" key="2">
    <source>
        <dbReference type="ARBA" id="ARBA00022448"/>
    </source>
</evidence>
<evidence type="ECO:0000256" key="4">
    <source>
        <dbReference type="ARBA" id="ARBA00022597"/>
    </source>
</evidence>
<gene>
    <name evidence="10" type="ORF">K8V88_11865</name>
</gene>
<feature type="transmembrane region" description="Helical" evidence="9">
    <location>
        <begin position="105"/>
        <end position="124"/>
    </location>
</feature>
<keyword evidence="2" id="KW-0813">Transport</keyword>
<accession>A0A921HVW9</accession>
<keyword evidence="8 9" id="KW-0472">Membrane</keyword>
<evidence type="ECO:0000256" key="6">
    <source>
        <dbReference type="ARBA" id="ARBA00022692"/>
    </source>
</evidence>
<feature type="transmembrane region" description="Helical" evidence="9">
    <location>
        <begin position="144"/>
        <end position="164"/>
    </location>
</feature>
<feature type="transmembrane region" description="Helical" evidence="9">
    <location>
        <begin position="516"/>
        <end position="535"/>
    </location>
</feature>
<keyword evidence="4" id="KW-0762">Sugar transport</keyword>
<dbReference type="InterPro" id="IPR004704">
    <property type="entry name" value="PTS_IID_man"/>
</dbReference>
<evidence type="ECO:0000256" key="5">
    <source>
        <dbReference type="ARBA" id="ARBA00022683"/>
    </source>
</evidence>
<dbReference type="PANTHER" id="PTHR32502">
    <property type="entry name" value="N-ACETYLGALACTOSAMINE PERMEASE II COMPONENT-RELATED"/>
    <property type="match status" value="1"/>
</dbReference>
<reference evidence="10" key="1">
    <citation type="journal article" date="2021" name="PeerJ">
        <title>Extensive microbial diversity within the chicken gut microbiome revealed by metagenomics and culture.</title>
        <authorList>
            <person name="Gilroy R."/>
            <person name="Ravi A."/>
            <person name="Getino M."/>
            <person name="Pursley I."/>
            <person name="Horton D.L."/>
            <person name="Alikhan N.F."/>
            <person name="Baker D."/>
            <person name="Gharbi K."/>
            <person name="Hall N."/>
            <person name="Watson M."/>
            <person name="Adriaenssens E.M."/>
            <person name="Foster-Nyarko E."/>
            <person name="Jarju S."/>
            <person name="Secka A."/>
            <person name="Antonio M."/>
            <person name="Oren A."/>
            <person name="Chaudhuri R.R."/>
            <person name="La Ragione R."/>
            <person name="Hildebrand F."/>
            <person name="Pallen M.J."/>
        </authorList>
    </citation>
    <scope>NUCLEOTIDE SEQUENCE</scope>
    <source>
        <strain evidence="10">7886</strain>
    </source>
</reference>
<keyword evidence="5" id="KW-0598">Phosphotransferase system</keyword>
<comment type="subcellular location">
    <subcellularLocation>
        <location evidence="1">Cell membrane</location>
        <topology evidence="1">Multi-pass membrane protein</topology>
    </subcellularLocation>
</comment>
<dbReference type="Pfam" id="PF03609">
    <property type="entry name" value="EII-Sor"/>
    <property type="match status" value="1"/>
</dbReference>
<evidence type="ECO:0000256" key="8">
    <source>
        <dbReference type="ARBA" id="ARBA00023136"/>
    </source>
</evidence>
<reference evidence="10" key="2">
    <citation type="submission" date="2021-09" db="EMBL/GenBank/DDBJ databases">
        <authorList>
            <person name="Gilroy R."/>
        </authorList>
    </citation>
    <scope>NUCLEOTIDE SEQUENCE</scope>
    <source>
        <strain evidence="10">7886</strain>
    </source>
</reference>
<dbReference type="PROSITE" id="PS51108">
    <property type="entry name" value="PTS_EIID"/>
    <property type="match status" value="1"/>
</dbReference>
<feature type="transmembrane region" description="Helical" evidence="9">
    <location>
        <begin position="450"/>
        <end position="468"/>
    </location>
</feature>
<feature type="transmembrane region" description="Helical" evidence="9">
    <location>
        <begin position="381"/>
        <end position="401"/>
    </location>
</feature>
<dbReference type="Proteomes" id="UP000747013">
    <property type="component" value="Unassembled WGS sequence"/>
</dbReference>
<keyword evidence="3" id="KW-1003">Cell membrane</keyword>
<proteinExistence type="predicted"/>
<name>A0A921HVW9_9LACO</name>
<comment type="caution">
    <text evidence="10">The sequence shown here is derived from an EMBL/GenBank/DDBJ whole genome shotgun (WGS) entry which is preliminary data.</text>
</comment>
<feature type="transmembrane region" description="Helical" evidence="9">
    <location>
        <begin position="210"/>
        <end position="242"/>
    </location>
</feature>
<dbReference type="GO" id="GO:0009401">
    <property type="term" value="P:phosphoenolpyruvate-dependent sugar phosphotransferase system"/>
    <property type="evidence" value="ECO:0007669"/>
    <property type="project" value="UniProtKB-KW"/>
</dbReference>
<protein>
    <submittedName>
        <fullName evidence="10">PTS system mannose/fructose/sorbose family transporter subunit IID</fullName>
    </submittedName>
</protein>
<organism evidence="10 11">
    <name type="scientific">Companilactobacillus farciminis</name>
    <dbReference type="NCBI Taxonomy" id="1612"/>
    <lineage>
        <taxon>Bacteria</taxon>
        <taxon>Bacillati</taxon>
        <taxon>Bacillota</taxon>
        <taxon>Bacilli</taxon>
        <taxon>Lactobacillales</taxon>
        <taxon>Lactobacillaceae</taxon>
        <taxon>Companilactobacillus</taxon>
    </lineage>
</organism>
<evidence type="ECO:0000256" key="1">
    <source>
        <dbReference type="ARBA" id="ARBA00004651"/>
    </source>
</evidence>
<dbReference type="Pfam" id="PF03613">
    <property type="entry name" value="EIID-AGA"/>
    <property type="match status" value="1"/>
</dbReference>
<feature type="transmembrane region" description="Helical" evidence="9">
    <location>
        <begin position="176"/>
        <end position="204"/>
    </location>
</feature>
<dbReference type="EMBL" id="DYWC01000279">
    <property type="protein sequence ID" value="HJF88121.1"/>
    <property type="molecule type" value="Genomic_DNA"/>
</dbReference>
<keyword evidence="6 9" id="KW-0812">Transmembrane</keyword>
<sequence>MILQITLISLLAFLGSIGTPFFFGTTGGFYVLGRPLIASFLVGLITGDMDTALKVGIVIQSMYIGIVTPGAVLPFDVSLIGYIAPALIIMSNANANLAATLTVPIGLLGVMMWNFTYVANVYFVHRADKEADKGSIKGVIHNNLLPQVLNFILRFGITFAILFLGKGYLEKIVAFIPAWLNNILSAIGALLPALGIGLLLNMIVKNKLHIGLFIVGYILTVYLKLPIIAIAILGTVLALAIFESQKGNNSALNSVTNASNEEDMSKKSGLLDSKTLNSTFWKWLFFNGCSQSGERMQGIGFAHAMTPVIEKLYGNDKNETREALKRHTMIFNVEPQIGSVVLGTVSALEEQRAQGGDIDDDTINTIKVALMGPLSGIGDTLIPGTLIPLMLAIAIALTQSAGVAGPIFYAVAYLLFTIFYSKLLFKFGYKTGVEGIQSIMSNGQLDGLTNALNVLGLLVIGSLSATYINVQTKLQYASGDMKIKLQSILDNIMPGLIGFVFVFFIYWLIAKKKFSALKIIGLIFLIGIVLGGLGVI</sequence>
<dbReference type="GO" id="GO:0005886">
    <property type="term" value="C:plasma membrane"/>
    <property type="evidence" value="ECO:0007669"/>
    <property type="project" value="UniProtKB-SubCell"/>
</dbReference>
<dbReference type="AlphaFoldDB" id="A0A921HVW9"/>
<evidence type="ECO:0000313" key="10">
    <source>
        <dbReference type="EMBL" id="HJF88121.1"/>
    </source>
</evidence>
<dbReference type="InterPro" id="IPR004700">
    <property type="entry name" value="PTS_IIC_man"/>
</dbReference>
<dbReference type="PANTHER" id="PTHR32502:SF23">
    <property type="entry name" value="TRANSPORT PROTEIN, PTS SYSTEM"/>
    <property type="match status" value="1"/>
</dbReference>
<evidence type="ECO:0000256" key="7">
    <source>
        <dbReference type="ARBA" id="ARBA00022989"/>
    </source>
</evidence>
<feature type="transmembrane region" description="Helical" evidence="9">
    <location>
        <begin position="488"/>
        <end position="509"/>
    </location>
</feature>
<keyword evidence="7 9" id="KW-1133">Transmembrane helix</keyword>
<evidence type="ECO:0000256" key="3">
    <source>
        <dbReference type="ARBA" id="ARBA00022475"/>
    </source>
</evidence>
<evidence type="ECO:0000313" key="11">
    <source>
        <dbReference type="Proteomes" id="UP000747013"/>
    </source>
</evidence>